<comment type="caution">
    <text evidence="4">The sequence shown here is derived from an EMBL/GenBank/DDBJ whole genome shotgun (WGS) entry which is preliminary data.</text>
</comment>
<dbReference type="PIRSF" id="PIRSF033091">
    <property type="entry name" value="Pesterase_YhaO"/>
    <property type="match status" value="1"/>
</dbReference>
<dbReference type="AlphaFoldDB" id="A0A3N9P552"/>
<feature type="compositionally biased region" description="Basic and acidic residues" evidence="2">
    <location>
        <begin position="434"/>
        <end position="448"/>
    </location>
</feature>
<feature type="domain" description="Calcineurin-like phosphoesterase" evidence="3">
    <location>
        <begin position="4"/>
        <end position="205"/>
    </location>
</feature>
<organism evidence="4 5">
    <name type="scientific">Paenibacillus rhizophilus</name>
    <dbReference type="NCBI Taxonomy" id="1850366"/>
    <lineage>
        <taxon>Bacteria</taxon>
        <taxon>Bacillati</taxon>
        <taxon>Bacillota</taxon>
        <taxon>Bacilli</taxon>
        <taxon>Bacillales</taxon>
        <taxon>Paenibacillaceae</taxon>
        <taxon>Paenibacillus</taxon>
    </lineage>
</organism>
<dbReference type="Proteomes" id="UP000282529">
    <property type="component" value="Unassembled WGS sequence"/>
</dbReference>
<dbReference type="OrthoDB" id="9773856at2"/>
<dbReference type="GO" id="GO:0004527">
    <property type="term" value="F:exonuclease activity"/>
    <property type="evidence" value="ECO:0007669"/>
    <property type="project" value="UniProtKB-KW"/>
</dbReference>
<dbReference type="SUPFAM" id="SSF56300">
    <property type="entry name" value="Metallo-dependent phosphatases"/>
    <property type="match status" value="1"/>
</dbReference>
<evidence type="ECO:0000313" key="4">
    <source>
        <dbReference type="EMBL" id="RQW11341.1"/>
    </source>
</evidence>
<dbReference type="InterPro" id="IPR014576">
    <property type="entry name" value="Pesterase_YhaO"/>
</dbReference>
<proteinExistence type="predicted"/>
<gene>
    <name evidence="4" type="ORF">EH198_13145</name>
</gene>
<reference evidence="4 5" key="1">
    <citation type="submission" date="2018-11" db="EMBL/GenBank/DDBJ databases">
        <title>Genome sequence of strain 7197.</title>
        <authorList>
            <person name="Gao J."/>
            <person name="Sun J."/>
        </authorList>
    </citation>
    <scope>NUCLEOTIDE SEQUENCE [LARGE SCALE GENOMIC DNA]</scope>
    <source>
        <strain evidence="4 5">7197</strain>
    </source>
</reference>
<dbReference type="InterPro" id="IPR050535">
    <property type="entry name" value="DNA_Repair-Maintenance_Comp"/>
</dbReference>
<dbReference type="EMBL" id="RQPI01000006">
    <property type="protein sequence ID" value="RQW11341.1"/>
    <property type="molecule type" value="Genomic_DNA"/>
</dbReference>
<keyword evidence="5" id="KW-1185">Reference proteome</keyword>
<dbReference type="RefSeq" id="WP_124695979.1">
    <property type="nucleotide sequence ID" value="NZ_JBHUFE010000031.1"/>
</dbReference>
<dbReference type="InterPro" id="IPR041796">
    <property type="entry name" value="Mre11_N"/>
</dbReference>
<dbReference type="InterPro" id="IPR029052">
    <property type="entry name" value="Metallo-depent_PP-like"/>
</dbReference>
<dbReference type="CDD" id="cd00840">
    <property type="entry name" value="MPP_Mre11_N"/>
    <property type="match status" value="1"/>
</dbReference>
<keyword evidence="4" id="KW-0540">Nuclease</keyword>
<evidence type="ECO:0000259" key="3">
    <source>
        <dbReference type="Pfam" id="PF00149"/>
    </source>
</evidence>
<keyword evidence="1" id="KW-0378">Hydrolase</keyword>
<evidence type="ECO:0000313" key="5">
    <source>
        <dbReference type="Proteomes" id="UP000282529"/>
    </source>
</evidence>
<dbReference type="PANTHER" id="PTHR30337:SF7">
    <property type="entry name" value="PHOSPHOESTERASE"/>
    <property type="match status" value="1"/>
</dbReference>
<dbReference type="InterPro" id="IPR004843">
    <property type="entry name" value="Calcineurin-like_PHP"/>
</dbReference>
<evidence type="ECO:0000256" key="1">
    <source>
        <dbReference type="ARBA" id="ARBA00022801"/>
    </source>
</evidence>
<name>A0A3N9P552_9BACL</name>
<sequence>MVPFRFVHAADLHLDSRFAGLSHIPVPIRDYLREAAFAALGRLVAVAVQEEADFVVISGDVYDSADSSLQSQLRFHEALLELSRNGIAIFLIHGNHDPLDGPRLHMELPDGVTVFGADTPGQVTVVRRSDGREVAVVSGLSYPTSKVTENTSLRYRRKEGSGLFHIALLHANVDGDPAHETYSPCTRRDLIDSGFDYWALGHIHKRRILHERPYIVYPGNIQGRSIKETGPKGCYVVDVDGSGIAGLRFRELDEVRFLIRDISIDGMVRETEWIEAVEQSVEEIRASHPELMSVVRFRIIGRGAVHRVLAEKGASGDLLDELRRREALRAEQGLFRGLVWTEGFSLESGTEVDRERLLAEDSFLGEMMRMAEESAEDGKALDELARAALAPLAENRELRRLLAEVGEDDMRAWLMRAAETAVTLLSDVMEPEEESHPFPESRNRQGGR</sequence>
<dbReference type="PANTHER" id="PTHR30337">
    <property type="entry name" value="COMPONENT OF ATP-DEPENDENT DSDNA EXONUCLEASE"/>
    <property type="match status" value="1"/>
</dbReference>
<dbReference type="Gene3D" id="3.60.21.10">
    <property type="match status" value="1"/>
</dbReference>
<accession>A0A3N9P552</accession>
<evidence type="ECO:0000256" key="2">
    <source>
        <dbReference type="SAM" id="MobiDB-lite"/>
    </source>
</evidence>
<keyword evidence="4" id="KW-0269">Exonuclease</keyword>
<protein>
    <submittedName>
        <fullName evidence="4">DNA repair exonuclease</fullName>
    </submittedName>
</protein>
<feature type="region of interest" description="Disordered" evidence="2">
    <location>
        <begin position="427"/>
        <end position="448"/>
    </location>
</feature>
<dbReference type="Pfam" id="PF00149">
    <property type="entry name" value="Metallophos"/>
    <property type="match status" value="1"/>
</dbReference>